<dbReference type="InParanoid" id="E8QX85"/>
<dbReference type="PANTHER" id="PTHR31297">
    <property type="entry name" value="GLUCAN ENDO-1,6-BETA-GLUCOSIDASE B"/>
    <property type="match status" value="1"/>
</dbReference>
<dbReference type="PROSITE" id="PS00659">
    <property type="entry name" value="GLYCOSYL_HYDROL_F5"/>
    <property type="match status" value="1"/>
</dbReference>
<keyword evidence="2 4" id="KW-0378">Hydrolase</keyword>
<evidence type="ECO:0000313" key="7">
    <source>
        <dbReference type="EMBL" id="ADV60918.1"/>
    </source>
</evidence>
<dbReference type="EMBL" id="CP002353">
    <property type="protein sequence ID" value="ADV60918.1"/>
    <property type="molecule type" value="Genomic_DNA"/>
</dbReference>
<organism evidence="7 8">
    <name type="scientific">Isosphaera pallida (strain ATCC 43644 / DSM 9630 / IS1B)</name>
    <dbReference type="NCBI Taxonomy" id="575540"/>
    <lineage>
        <taxon>Bacteria</taxon>
        <taxon>Pseudomonadati</taxon>
        <taxon>Planctomycetota</taxon>
        <taxon>Planctomycetia</taxon>
        <taxon>Isosphaerales</taxon>
        <taxon>Isosphaeraceae</taxon>
        <taxon>Isosphaera</taxon>
    </lineage>
</organism>
<dbReference type="OrthoDB" id="9800955at2"/>
<keyword evidence="8" id="KW-1185">Reference proteome</keyword>
<evidence type="ECO:0000256" key="2">
    <source>
        <dbReference type="ARBA" id="ARBA00022801"/>
    </source>
</evidence>
<dbReference type="GO" id="GO:0009251">
    <property type="term" value="P:glucan catabolic process"/>
    <property type="evidence" value="ECO:0007669"/>
    <property type="project" value="TreeGrafter"/>
</dbReference>
<accession>E8QX85</accession>
<dbReference type="Gene3D" id="3.20.20.80">
    <property type="entry name" value="Glycosidases"/>
    <property type="match status" value="1"/>
</dbReference>
<evidence type="ECO:0000313" key="8">
    <source>
        <dbReference type="Proteomes" id="UP000008631"/>
    </source>
</evidence>
<dbReference type="InterPro" id="IPR018087">
    <property type="entry name" value="Glyco_hydro_5_CS"/>
</dbReference>
<dbReference type="Proteomes" id="UP000008631">
    <property type="component" value="Chromosome"/>
</dbReference>
<dbReference type="InterPro" id="IPR017853">
    <property type="entry name" value="GH"/>
</dbReference>
<keyword evidence="1 5" id="KW-0732">Signal</keyword>
<dbReference type="KEGG" id="ipa:Isop_0323"/>
<dbReference type="InterPro" id="IPR050386">
    <property type="entry name" value="Glycosyl_hydrolase_5"/>
</dbReference>
<comment type="similarity">
    <text evidence="4">Belongs to the glycosyl hydrolase 5 (cellulase A) family.</text>
</comment>
<dbReference type="GO" id="GO:0005576">
    <property type="term" value="C:extracellular region"/>
    <property type="evidence" value="ECO:0007669"/>
    <property type="project" value="TreeGrafter"/>
</dbReference>
<dbReference type="STRING" id="575540.Isop_0323"/>
<evidence type="ECO:0000259" key="6">
    <source>
        <dbReference type="Pfam" id="PF00150"/>
    </source>
</evidence>
<reference key="1">
    <citation type="submission" date="2010-11" db="EMBL/GenBank/DDBJ databases">
        <title>The complete sequence of chromosome of Isophaera pallida ATCC 43644.</title>
        <authorList>
            <consortium name="US DOE Joint Genome Institute (JGI-PGF)"/>
            <person name="Lucas S."/>
            <person name="Copeland A."/>
            <person name="Lapidus A."/>
            <person name="Bruce D."/>
            <person name="Goodwin L."/>
            <person name="Pitluck S."/>
            <person name="Kyrpides N."/>
            <person name="Mavromatis K."/>
            <person name="Pagani I."/>
            <person name="Ivanova N."/>
            <person name="Saunders E."/>
            <person name="Brettin T."/>
            <person name="Detter J.C."/>
            <person name="Han C."/>
            <person name="Tapia R."/>
            <person name="Land M."/>
            <person name="Hauser L."/>
            <person name="Markowitz V."/>
            <person name="Cheng J.-F."/>
            <person name="Hugenholtz P."/>
            <person name="Woyke T."/>
            <person name="Wu D."/>
            <person name="Eisen J.A."/>
        </authorList>
    </citation>
    <scope>NUCLEOTIDE SEQUENCE</scope>
    <source>
        <strain>ATCC 43644</strain>
    </source>
</reference>
<dbReference type="SUPFAM" id="SSF51445">
    <property type="entry name" value="(Trans)glycosidases"/>
    <property type="match status" value="1"/>
</dbReference>
<keyword evidence="3 4" id="KW-0326">Glycosidase</keyword>
<dbReference type="RefSeq" id="WP_013563207.1">
    <property type="nucleotide sequence ID" value="NC_014962.1"/>
</dbReference>
<evidence type="ECO:0000256" key="5">
    <source>
        <dbReference type="SAM" id="SignalP"/>
    </source>
</evidence>
<dbReference type="GO" id="GO:0008422">
    <property type="term" value="F:beta-glucosidase activity"/>
    <property type="evidence" value="ECO:0007669"/>
    <property type="project" value="TreeGrafter"/>
</dbReference>
<name>E8QX85_ISOPI</name>
<feature type="signal peptide" evidence="5">
    <location>
        <begin position="1"/>
        <end position="19"/>
    </location>
</feature>
<feature type="domain" description="Glycoside hydrolase family 5" evidence="6">
    <location>
        <begin position="53"/>
        <end position="315"/>
    </location>
</feature>
<evidence type="ECO:0000256" key="3">
    <source>
        <dbReference type="ARBA" id="ARBA00023295"/>
    </source>
</evidence>
<proteinExistence type="inferred from homology"/>
<dbReference type="PANTHER" id="PTHR31297:SF17">
    <property type="entry name" value="ENDOGLUCANASE"/>
    <property type="match status" value="1"/>
</dbReference>
<evidence type="ECO:0000256" key="4">
    <source>
        <dbReference type="RuleBase" id="RU361153"/>
    </source>
</evidence>
<sequence>MSAIWILTCCLVGVDPASATVTPTPTNPSDIFKANARLGRGINLANALEAPVEGEWGVVLEADDFKNVKRAGFDSVRLPIKWSANAKTTPPYTIDPAFARRVDWAIGQATTNGLNIIINVHHYNEMDENPADHAERLKAIWKQIAERYKKRPDSVYFELYNEPHGNLDAARWNALIPELLRIIRATNPHRPVIVGPAEWNGIHALNSLKLPDDPNLIVTVHFYEPFHFTHQGAEWVEGSKDWLGITWTGTEEERKLITEKFDQALEFSRRTNRPIFVGEFGAYSKADEASRVRWTRFVVEQCQRCGFSWCYWELRAGFGAYDYDRKAWREPLRQALLESTSLDLTNPSRP</sequence>
<dbReference type="InterPro" id="IPR001547">
    <property type="entry name" value="Glyco_hydro_5"/>
</dbReference>
<gene>
    <name evidence="7" type="ordered locus">Isop_0323</name>
</gene>
<evidence type="ECO:0000256" key="1">
    <source>
        <dbReference type="ARBA" id="ARBA00022729"/>
    </source>
</evidence>
<dbReference type="GO" id="GO:0009986">
    <property type="term" value="C:cell surface"/>
    <property type="evidence" value="ECO:0007669"/>
    <property type="project" value="TreeGrafter"/>
</dbReference>
<protein>
    <submittedName>
        <fullName evidence="7">Glycoside hydrolase family 5</fullName>
    </submittedName>
</protein>
<dbReference type="HOGENOM" id="CLU_018668_1_0_0"/>
<feature type="chain" id="PRO_5003229293" evidence="5">
    <location>
        <begin position="20"/>
        <end position="350"/>
    </location>
</feature>
<dbReference type="eggNOG" id="COG2730">
    <property type="taxonomic scope" value="Bacteria"/>
</dbReference>
<dbReference type="AlphaFoldDB" id="E8QX85"/>
<dbReference type="Pfam" id="PF00150">
    <property type="entry name" value="Cellulase"/>
    <property type="match status" value="1"/>
</dbReference>
<reference evidence="7 8" key="2">
    <citation type="journal article" date="2011" name="Stand. Genomic Sci.">
        <title>Complete genome sequence of Isosphaera pallida type strain (IS1B).</title>
        <authorList>
            <consortium name="US DOE Joint Genome Institute (JGI-PGF)"/>
            <person name="Goker M."/>
            <person name="Cleland D."/>
            <person name="Saunders E."/>
            <person name="Lapidus A."/>
            <person name="Nolan M."/>
            <person name="Lucas S."/>
            <person name="Hammon N."/>
            <person name="Deshpande S."/>
            <person name="Cheng J.F."/>
            <person name="Tapia R."/>
            <person name="Han C."/>
            <person name="Goodwin L."/>
            <person name="Pitluck S."/>
            <person name="Liolios K."/>
            <person name="Pagani I."/>
            <person name="Ivanova N."/>
            <person name="Mavromatis K."/>
            <person name="Pati A."/>
            <person name="Chen A."/>
            <person name="Palaniappan K."/>
            <person name="Land M."/>
            <person name="Hauser L."/>
            <person name="Chang Y.J."/>
            <person name="Jeffries C.D."/>
            <person name="Detter J.C."/>
            <person name="Beck B."/>
            <person name="Woyke T."/>
            <person name="Bristow J."/>
            <person name="Eisen J.A."/>
            <person name="Markowitz V."/>
            <person name="Hugenholtz P."/>
            <person name="Kyrpides N.C."/>
            <person name="Klenk H.P."/>
        </authorList>
    </citation>
    <scope>NUCLEOTIDE SEQUENCE [LARGE SCALE GENOMIC DNA]</scope>
    <source>
        <strain evidence="8">ATCC 43644 / DSM 9630 / IS1B</strain>
    </source>
</reference>